<name>A0ABZ1FCT0_9ACTN</name>
<evidence type="ECO:0000313" key="5">
    <source>
        <dbReference type="Proteomes" id="UP001344251"/>
    </source>
</evidence>
<keyword evidence="1 2" id="KW-0238">DNA-binding</keyword>
<dbReference type="PRINTS" id="PR00455">
    <property type="entry name" value="HTHTETR"/>
</dbReference>
<dbReference type="SUPFAM" id="SSF48498">
    <property type="entry name" value="Tetracyclin repressor-like, C-terminal domain"/>
    <property type="match status" value="1"/>
</dbReference>
<accession>A0ABZ1FCT0</accession>
<dbReference type="Proteomes" id="UP001344251">
    <property type="component" value="Chromosome"/>
</dbReference>
<protein>
    <submittedName>
        <fullName evidence="4">TetR/AcrR family transcriptional regulator</fullName>
    </submittedName>
</protein>
<gene>
    <name evidence="4" type="ORF">OG863_07835</name>
</gene>
<dbReference type="PANTHER" id="PTHR30055:SF226">
    <property type="entry name" value="HTH-TYPE TRANSCRIPTIONAL REGULATOR PKSA"/>
    <property type="match status" value="1"/>
</dbReference>
<proteinExistence type="predicted"/>
<dbReference type="EMBL" id="CP109106">
    <property type="protein sequence ID" value="WSB67878.1"/>
    <property type="molecule type" value="Genomic_DNA"/>
</dbReference>
<dbReference type="PROSITE" id="PS50977">
    <property type="entry name" value="HTH_TETR_2"/>
    <property type="match status" value="1"/>
</dbReference>
<reference evidence="4 5" key="1">
    <citation type="submission" date="2022-10" db="EMBL/GenBank/DDBJ databases">
        <title>The complete genomes of actinobacterial strains from the NBC collection.</title>
        <authorList>
            <person name="Joergensen T.S."/>
            <person name="Alvarez Arevalo M."/>
            <person name="Sterndorff E.B."/>
            <person name="Faurdal D."/>
            <person name="Vuksanovic O."/>
            <person name="Mourched A.-S."/>
            <person name="Charusanti P."/>
            <person name="Shaw S."/>
            <person name="Blin K."/>
            <person name="Weber T."/>
        </authorList>
    </citation>
    <scope>NUCLEOTIDE SEQUENCE [LARGE SCALE GENOMIC DNA]</scope>
    <source>
        <strain evidence="4 5">NBC 01774</strain>
    </source>
</reference>
<organism evidence="4 5">
    <name type="scientific">Streptomyces decoyicus</name>
    <dbReference type="NCBI Taxonomy" id="249567"/>
    <lineage>
        <taxon>Bacteria</taxon>
        <taxon>Bacillati</taxon>
        <taxon>Actinomycetota</taxon>
        <taxon>Actinomycetes</taxon>
        <taxon>Kitasatosporales</taxon>
        <taxon>Streptomycetaceae</taxon>
        <taxon>Streptomyces</taxon>
    </lineage>
</organism>
<evidence type="ECO:0000256" key="1">
    <source>
        <dbReference type="ARBA" id="ARBA00023125"/>
    </source>
</evidence>
<keyword evidence="5" id="KW-1185">Reference proteome</keyword>
<sequence>MTTPNPPVRAYAGVGASERIAARRAKLVEAGLKLFTTQGYTATGVKDLCREAGLTDRYFYESFANREELLLAVFDAVTEQLLHRIRQATASAPQTSPEREVATVDAFVRELTTDPRTARLLFVEMHGVNNVVRQHARAGIQHFVDLVASMIREVLPPDTPDTQLRMTALSVIGAMEQPLLAWHFKEVDIPAEHVIAHCVQIFDAIVRTGGSPD</sequence>
<dbReference type="InterPro" id="IPR001647">
    <property type="entry name" value="HTH_TetR"/>
</dbReference>
<feature type="domain" description="HTH tetR-type" evidence="3">
    <location>
        <begin position="21"/>
        <end position="81"/>
    </location>
</feature>
<evidence type="ECO:0000313" key="4">
    <source>
        <dbReference type="EMBL" id="WSB67878.1"/>
    </source>
</evidence>
<dbReference type="Pfam" id="PF00440">
    <property type="entry name" value="TetR_N"/>
    <property type="match status" value="1"/>
</dbReference>
<dbReference type="RefSeq" id="WP_326617239.1">
    <property type="nucleotide sequence ID" value="NZ_CP109106.1"/>
</dbReference>
<evidence type="ECO:0000259" key="3">
    <source>
        <dbReference type="PROSITE" id="PS50977"/>
    </source>
</evidence>
<dbReference type="PANTHER" id="PTHR30055">
    <property type="entry name" value="HTH-TYPE TRANSCRIPTIONAL REGULATOR RUTR"/>
    <property type="match status" value="1"/>
</dbReference>
<evidence type="ECO:0000256" key="2">
    <source>
        <dbReference type="PROSITE-ProRule" id="PRU00335"/>
    </source>
</evidence>
<feature type="DNA-binding region" description="H-T-H motif" evidence="2">
    <location>
        <begin position="44"/>
        <end position="63"/>
    </location>
</feature>
<dbReference type="InterPro" id="IPR050109">
    <property type="entry name" value="HTH-type_TetR-like_transc_reg"/>
</dbReference>
<dbReference type="InterPro" id="IPR009057">
    <property type="entry name" value="Homeodomain-like_sf"/>
</dbReference>
<dbReference type="InterPro" id="IPR036271">
    <property type="entry name" value="Tet_transcr_reg_TetR-rel_C_sf"/>
</dbReference>
<dbReference type="SUPFAM" id="SSF46689">
    <property type="entry name" value="Homeodomain-like"/>
    <property type="match status" value="1"/>
</dbReference>
<dbReference type="Gene3D" id="1.10.357.10">
    <property type="entry name" value="Tetracycline Repressor, domain 2"/>
    <property type="match status" value="1"/>
</dbReference>